<dbReference type="InterPro" id="IPR033116">
    <property type="entry name" value="TRYPSIN_SER"/>
</dbReference>
<evidence type="ECO:0000256" key="10">
    <source>
        <dbReference type="RuleBase" id="RU363034"/>
    </source>
</evidence>
<dbReference type="InterPro" id="IPR050430">
    <property type="entry name" value="Peptidase_S1"/>
</dbReference>
<evidence type="ECO:0000256" key="3">
    <source>
        <dbReference type="ARBA" id="ARBA00022525"/>
    </source>
</evidence>
<evidence type="ECO:0000256" key="8">
    <source>
        <dbReference type="ARBA" id="ARBA00023145"/>
    </source>
</evidence>
<comment type="caution">
    <text evidence="12">The sequence shown here is derived from an EMBL/GenBank/DDBJ whole genome shotgun (WGS) entry which is preliminary data.</text>
</comment>
<dbReference type="Gene3D" id="2.40.10.10">
    <property type="entry name" value="Trypsin-like serine proteases"/>
    <property type="match status" value="1"/>
</dbReference>
<organism evidence="12 13">
    <name type="scientific">Cloeon dipterum</name>
    <dbReference type="NCBI Taxonomy" id="197152"/>
    <lineage>
        <taxon>Eukaryota</taxon>
        <taxon>Metazoa</taxon>
        <taxon>Ecdysozoa</taxon>
        <taxon>Arthropoda</taxon>
        <taxon>Hexapoda</taxon>
        <taxon>Insecta</taxon>
        <taxon>Pterygota</taxon>
        <taxon>Palaeoptera</taxon>
        <taxon>Ephemeroptera</taxon>
        <taxon>Pisciforma</taxon>
        <taxon>Baetidae</taxon>
        <taxon>Cloeon</taxon>
    </lineage>
</organism>
<keyword evidence="7 10" id="KW-0720">Serine protease</keyword>
<keyword evidence="13" id="KW-1185">Reference proteome</keyword>
<dbReference type="FunFam" id="2.40.10.10:FF:000146">
    <property type="entry name" value="Serine protease 53"/>
    <property type="match status" value="1"/>
</dbReference>
<feature type="domain" description="Peptidase S1" evidence="11">
    <location>
        <begin position="105"/>
        <end position="337"/>
    </location>
</feature>
<accession>A0A8S1D679</accession>
<evidence type="ECO:0000256" key="2">
    <source>
        <dbReference type="ARBA" id="ARBA00007664"/>
    </source>
</evidence>
<keyword evidence="9" id="KW-1015">Disulfide bond</keyword>
<dbReference type="PANTHER" id="PTHR24276">
    <property type="entry name" value="POLYSERASE-RELATED"/>
    <property type="match status" value="1"/>
</dbReference>
<dbReference type="PROSITE" id="PS00135">
    <property type="entry name" value="TRYPSIN_SER"/>
    <property type="match status" value="1"/>
</dbReference>
<gene>
    <name evidence="12" type="ORF">CLODIP_2_CD03724</name>
</gene>
<dbReference type="PROSITE" id="PS50240">
    <property type="entry name" value="TRYPSIN_DOM"/>
    <property type="match status" value="1"/>
</dbReference>
<dbReference type="PROSITE" id="PS00134">
    <property type="entry name" value="TRYPSIN_HIS"/>
    <property type="match status" value="1"/>
</dbReference>
<dbReference type="SMART" id="SM00020">
    <property type="entry name" value="Tryp_SPc"/>
    <property type="match status" value="1"/>
</dbReference>
<dbReference type="AlphaFoldDB" id="A0A8S1D679"/>
<keyword evidence="8" id="KW-0865">Zymogen</keyword>
<proteinExistence type="inferred from homology"/>
<keyword evidence="3" id="KW-0964">Secreted</keyword>
<reference evidence="12 13" key="1">
    <citation type="submission" date="2020-04" db="EMBL/GenBank/DDBJ databases">
        <authorList>
            <person name="Alioto T."/>
            <person name="Alioto T."/>
            <person name="Gomez Garrido J."/>
        </authorList>
    </citation>
    <scope>NUCLEOTIDE SEQUENCE [LARGE SCALE GENOMIC DNA]</scope>
</reference>
<dbReference type="InterPro" id="IPR009003">
    <property type="entry name" value="Peptidase_S1_PA"/>
</dbReference>
<comment type="similarity">
    <text evidence="2">Belongs to the peptidase S1 family.</text>
</comment>
<dbReference type="InterPro" id="IPR018114">
    <property type="entry name" value="TRYPSIN_HIS"/>
</dbReference>
<dbReference type="GO" id="GO:0005576">
    <property type="term" value="C:extracellular region"/>
    <property type="evidence" value="ECO:0007669"/>
    <property type="project" value="UniProtKB-SubCell"/>
</dbReference>
<keyword evidence="4 10" id="KW-0645">Protease</keyword>
<dbReference type="SUPFAM" id="SSF50494">
    <property type="entry name" value="Trypsin-like serine proteases"/>
    <property type="match status" value="1"/>
</dbReference>
<dbReference type="GO" id="GO:0004252">
    <property type="term" value="F:serine-type endopeptidase activity"/>
    <property type="evidence" value="ECO:0007669"/>
    <property type="project" value="InterPro"/>
</dbReference>
<evidence type="ECO:0000256" key="9">
    <source>
        <dbReference type="ARBA" id="ARBA00023157"/>
    </source>
</evidence>
<evidence type="ECO:0000313" key="12">
    <source>
        <dbReference type="EMBL" id="CAB3376414.1"/>
    </source>
</evidence>
<evidence type="ECO:0000256" key="1">
    <source>
        <dbReference type="ARBA" id="ARBA00004613"/>
    </source>
</evidence>
<evidence type="ECO:0000259" key="11">
    <source>
        <dbReference type="PROSITE" id="PS50240"/>
    </source>
</evidence>
<dbReference type="OrthoDB" id="5565075at2759"/>
<evidence type="ECO:0000313" key="13">
    <source>
        <dbReference type="Proteomes" id="UP000494165"/>
    </source>
</evidence>
<dbReference type="Pfam" id="PF00089">
    <property type="entry name" value="Trypsin"/>
    <property type="match status" value="1"/>
</dbReference>
<name>A0A8S1D679_9INSE</name>
<keyword evidence="6 10" id="KW-0378">Hydrolase</keyword>
<dbReference type="InterPro" id="IPR001254">
    <property type="entry name" value="Trypsin_dom"/>
</dbReference>
<dbReference type="CDD" id="cd00190">
    <property type="entry name" value="Tryp_SPc"/>
    <property type="match status" value="1"/>
</dbReference>
<dbReference type="PRINTS" id="PR00722">
    <property type="entry name" value="CHYMOTRYPSIN"/>
</dbReference>
<evidence type="ECO:0000256" key="7">
    <source>
        <dbReference type="ARBA" id="ARBA00022825"/>
    </source>
</evidence>
<evidence type="ECO:0000256" key="5">
    <source>
        <dbReference type="ARBA" id="ARBA00022729"/>
    </source>
</evidence>
<evidence type="ECO:0000256" key="4">
    <source>
        <dbReference type="ARBA" id="ARBA00022670"/>
    </source>
</evidence>
<evidence type="ECO:0000256" key="6">
    <source>
        <dbReference type="ARBA" id="ARBA00022801"/>
    </source>
</evidence>
<sequence>MQVEAAHSQHFIIEETLNSSCVHTVAMRTFFFVFMVEQALLFAVLGQGSKVEPLNHLFAHTTENYTEEQLSQIENQVAPKGDGNAKDVVQPAGAGKVQPTISSQIVGGEAASLGQFPWQANIIINDAYICGGSLITSNFVLTAAHCTSPGSTFQVTLGTIKMSNANPPSPAVRLITSVKFTHESYNPNNLNNDIGLLKLPSSVSLSTYINVIKLPPATDGEVTYAGSTATVSGFGKTSDSSSASPSMQFVNLTVISNLDCAKFYGTDIITSSTLCTQVPKKSTCQGDSGGPLVIPDGPNSYKQIGVVSFGSASGCLAGPSGFIRVTSYLTWISNKIGQGYDLKCAARYVSPVIRVIYLSEGATPETTTTTTEAATTTTTSPITSPNCAAADFRNTMSSCCLSPARSTVVLAAREKTCGADSQMLVALNNYVLNNIQDMEANNTINLKSQSTQNLIAKDACFAYCFLRAKNVVNRSGALSLPSLVTFLMRNQNVAQWRTATRAAAQTCYQEFYGSTKLLVQSGTNAPCDARSFFVVQCVQAKLTQSCQKKSSTSQCNSQFKALDTCFSSI</sequence>
<dbReference type="InterPro" id="IPR043504">
    <property type="entry name" value="Peptidase_S1_PA_chymotrypsin"/>
</dbReference>
<dbReference type="EMBL" id="CADEPI010000127">
    <property type="protein sequence ID" value="CAB3376414.1"/>
    <property type="molecule type" value="Genomic_DNA"/>
</dbReference>
<dbReference type="PANTHER" id="PTHR24276:SF91">
    <property type="entry name" value="AT26814P-RELATED"/>
    <property type="match status" value="1"/>
</dbReference>
<keyword evidence="5" id="KW-0732">Signal</keyword>
<comment type="subcellular location">
    <subcellularLocation>
        <location evidence="1">Secreted</location>
    </subcellularLocation>
</comment>
<dbReference type="Proteomes" id="UP000494165">
    <property type="component" value="Unassembled WGS sequence"/>
</dbReference>
<dbReference type="InterPro" id="IPR001314">
    <property type="entry name" value="Peptidase_S1A"/>
</dbReference>
<dbReference type="GO" id="GO:0006508">
    <property type="term" value="P:proteolysis"/>
    <property type="evidence" value="ECO:0007669"/>
    <property type="project" value="UniProtKB-KW"/>
</dbReference>
<protein>
    <recommendedName>
        <fullName evidence="11">Peptidase S1 domain-containing protein</fullName>
    </recommendedName>
</protein>